<evidence type="ECO:0000256" key="9">
    <source>
        <dbReference type="HAMAP-Rule" id="MF_00024"/>
    </source>
</evidence>
<evidence type="ECO:0000313" key="11">
    <source>
        <dbReference type="Proteomes" id="UP000245252"/>
    </source>
</evidence>
<reference evidence="10 11" key="1">
    <citation type="submission" date="2018-05" db="EMBL/GenBank/DDBJ databases">
        <title>The draft genome of strain NS-104.</title>
        <authorList>
            <person name="Hang P."/>
            <person name="Jiang J."/>
        </authorList>
    </citation>
    <scope>NUCLEOTIDE SEQUENCE [LARGE SCALE GENOMIC DNA]</scope>
    <source>
        <strain evidence="10 11">NS-104</strain>
    </source>
</reference>
<keyword evidence="11" id="KW-1185">Reference proteome</keyword>
<evidence type="ECO:0000256" key="2">
    <source>
        <dbReference type="ARBA" id="ARBA00004953"/>
    </source>
</evidence>
<dbReference type="HAMAP" id="MF_00024">
    <property type="entry name" value="CobD_CbiB"/>
    <property type="match status" value="1"/>
</dbReference>
<keyword evidence="8 9" id="KW-0472">Membrane</keyword>
<dbReference type="OrthoDB" id="9811967at2"/>
<dbReference type="Proteomes" id="UP000245252">
    <property type="component" value="Unassembled WGS sequence"/>
</dbReference>
<dbReference type="PANTHER" id="PTHR34308:SF1">
    <property type="entry name" value="COBALAMIN BIOSYNTHESIS PROTEIN CBIB"/>
    <property type="match status" value="1"/>
</dbReference>
<feature type="transmembrane region" description="Helical" evidence="9">
    <location>
        <begin position="165"/>
        <end position="182"/>
    </location>
</feature>
<feature type="transmembrane region" description="Helical" evidence="9">
    <location>
        <begin position="85"/>
        <end position="102"/>
    </location>
</feature>
<keyword evidence="7 9" id="KW-1133">Transmembrane helix</keyword>
<feature type="transmembrane region" description="Helical" evidence="9">
    <location>
        <begin position="302"/>
        <end position="325"/>
    </location>
</feature>
<gene>
    <name evidence="9" type="primary">cobD</name>
    <name evidence="10" type="ORF">DEM27_10010</name>
</gene>
<organism evidence="10 11">
    <name type="scientific">Metarhizobium album</name>
    <dbReference type="NCBI Taxonomy" id="2182425"/>
    <lineage>
        <taxon>Bacteria</taxon>
        <taxon>Pseudomonadati</taxon>
        <taxon>Pseudomonadota</taxon>
        <taxon>Alphaproteobacteria</taxon>
        <taxon>Hyphomicrobiales</taxon>
        <taxon>Rhizobiaceae</taxon>
        <taxon>Metarhizobium</taxon>
    </lineage>
</organism>
<comment type="similarity">
    <text evidence="3 9">Belongs to the CobD/CbiB family.</text>
</comment>
<dbReference type="UniPathway" id="UPA00148"/>
<dbReference type="GO" id="GO:0015420">
    <property type="term" value="F:ABC-type vitamin B12 transporter activity"/>
    <property type="evidence" value="ECO:0007669"/>
    <property type="project" value="UniProtKB-UniRule"/>
</dbReference>
<evidence type="ECO:0000256" key="6">
    <source>
        <dbReference type="ARBA" id="ARBA00022692"/>
    </source>
</evidence>
<evidence type="ECO:0000256" key="3">
    <source>
        <dbReference type="ARBA" id="ARBA00006263"/>
    </source>
</evidence>
<evidence type="ECO:0000256" key="1">
    <source>
        <dbReference type="ARBA" id="ARBA00004651"/>
    </source>
</evidence>
<evidence type="ECO:0000256" key="7">
    <source>
        <dbReference type="ARBA" id="ARBA00022989"/>
    </source>
</evidence>
<dbReference type="Pfam" id="PF03186">
    <property type="entry name" value="CobD_Cbib"/>
    <property type="match status" value="1"/>
</dbReference>
<dbReference type="GO" id="GO:0048472">
    <property type="term" value="F:threonine-phosphate decarboxylase activity"/>
    <property type="evidence" value="ECO:0007669"/>
    <property type="project" value="InterPro"/>
</dbReference>
<keyword evidence="6 9" id="KW-0812">Transmembrane</keyword>
<evidence type="ECO:0000256" key="8">
    <source>
        <dbReference type="ARBA" id="ARBA00023136"/>
    </source>
</evidence>
<evidence type="ECO:0000256" key="4">
    <source>
        <dbReference type="ARBA" id="ARBA00022475"/>
    </source>
</evidence>
<keyword evidence="5 9" id="KW-0169">Cobalamin biosynthesis</keyword>
<evidence type="ECO:0000313" key="10">
    <source>
        <dbReference type="EMBL" id="PWE56692.1"/>
    </source>
</evidence>
<comment type="pathway">
    <text evidence="2 9">Cofactor biosynthesis; adenosylcobalamin biosynthesis.</text>
</comment>
<dbReference type="GO" id="GO:0005886">
    <property type="term" value="C:plasma membrane"/>
    <property type="evidence" value="ECO:0007669"/>
    <property type="project" value="UniProtKB-SubCell"/>
</dbReference>
<accession>A0A2U2DTR5</accession>
<dbReference type="NCBIfam" id="TIGR00380">
    <property type="entry name" value="cobal_cbiB"/>
    <property type="match status" value="1"/>
</dbReference>
<evidence type="ECO:0000256" key="5">
    <source>
        <dbReference type="ARBA" id="ARBA00022573"/>
    </source>
</evidence>
<comment type="subcellular location">
    <subcellularLocation>
        <location evidence="1 9">Cell membrane</location>
        <topology evidence="1 9">Multi-pass membrane protein</topology>
    </subcellularLocation>
</comment>
<dbReference type="PANTHER" id="PTHR34308">
    <property type="entry name" value="COBALAMIN BIOSYNTHESIS PROTEIN CBIB"/>
    <property type="match status" value="1"/>
</dbReference>
<comment type="function">
    <text evidence="9">Converts cobyric acid to cobinamide by the addition of aminopropanol on the F carboxylic group.</text>
</comment>
<dbReference type="AlphaFoldDB" id="A0A2U2DTR5"/>
<feature type="transmembrane region" description="Helical" evidence="9">
    <location>
        <begin position="60"/>
        <end position="78"/>
    </location>
</feature>
<name>A0A2U2DTR5_9HYPH</name>
<comment type="caution">
    <text evidence="10">The sequence shown here is derived from an EMBL/GenBank/DDBJ whole genome shotgun (WGS) entry which is preliminary data.</text>
</comment>
<dbReference type="GO" id="GO:0009236">
    <property type="term" value="P:cobalamin biosynthetic process"/>
    <property type="evidence" value="ECO:0007669"/>
    <property type="project" value="UniProtKB-UniRule"/>
</dbReference>
<protein>
    <recommendedName>
        <fullName evidence="9">Cobalamin biosynthesis protein CobD</fullName>
    </recommendedName>
</protein>
<keyword evidence="4 9" id="KW-1003">Cell membrane</keyword>
<proteinExistence type="inferred from homology"/>
<sequence>MIGNLFVLVLALLADRLVGDPPWLWRRLPHPVVLFGKAIAGMDGWLNRSDFLARTRRRNGVVTIVVLLAASVVAGIVLHAAFARVGLLGILAEIILVAVFLAQKSLADHVAAVASGLRRDGLAGGRRAVSMIVGRDPETLDEPAVCRAALESLAENFSDGVVAPALWYAVFGLPGLLAYKMLNTADSMIGHKSEKYLDFGWASARLDDFANWPAARFSMLLLAAGAWLAAGRDAASNALRIGLRDSGLHRSPNSGWPEAAMAGALDVQLTGPRIYGGIKVSEPMMNGAGRAAASVGDVETGIAIFNGACSVLACCAAALLALFLVI</sequence>
<dbReference type="RefSeq" id="WP_109458067.1">
    <property type="nucleotide sequence ID" value="NZ_QFBC01000003.1"/>
</dbReference>
<dbReference type="InterPro" id="IPR004485">
    <property type="entry name" value="Cobalamin_biosynth_CobD/CbiB"/>
</dbReference>
<comment type="caution">
    <text evidence="9">Lacks conserved residue(s) required for the propagation of feature annotation.</text>
</comment>
<dbReference type="EMBL" id="QFBC01000003">
    <property type="protein sequence ID" value="PWE56692.1"/>
    <property type="molecule type" value="Genomic_DNA"/>
</dbReference>